<dbReference type="EMBL" id="BARV01017063">
    <property type="protein sequence ID" value="GAI19436.1"/>
    <property type="molecule type" value="Genomic_DNA"/>
</dbReference>
<evidence type="ECO:0000313" key="2">
    <source>
        <dbReference type="EMBL" id="GAI19436.1"/>
    </source>
</evidence>
<accession>X1MN14</accession>
<name>X1MN14_9ZZZZ</name>
<comment type="caution">
    <text evidence="2">The sequence shown here is derived from an EMBL/GenBank/DDBJ whole genome shotgun (WGS) entry which is preliminary data.</text>
</comment>
<reference evidence="2" key="1">
    <citation type="journal article" date="2014" name="Front. Microbiol.">
        <title>High frequency of phylogenetically diverse reductive dehalogenase-homologous genes in deep subseafloor sedimentary metagenomes.</title>
        <authorList>
            <person name="Kawai M."/>
            <person name="Futagami T."/>
            <person name="Toyoda A."/>
            <person name="Takaki Y."/>
            <person name="Nishi S."/>
            <person name="Hori S."/>
            <person name="Arai W."/>
            <person name="Tsubouchi T."/>
            <person name="Morono Y."/>
            <person name="Uchiyama I."/>
            <person name="Ito T."/>
            <person name="Fujiyama A."/>
            <person name="Inagaki F."/>
            <person name="Takami H."/>
        </authorList>
    </citation>
    <scope>NUCLEOTIDE SEQUENCE</scope>
    <source>
        <strain evidence="2">Expedition CK06-06</strain>
    </source>
</reference>
<organism evidence="2">
    <name type="scientific">marine sediment metagenome</name>
    <dbReference type="NCBI Taxonomy" id="412755"/>
    <lineage>
        <taxon>unclassified sequences</taxon>
        <taxon>metagenomes</taxon>
        <taxon>ecological metagenomes</taxon>
    </lineage>
</organism>
<evidence type="ECO:0000256" key="1">
    <source>
        <dbReference type="SAM" id="MobiDB-lite"/>
    </source>
</evidence>
<feature type="region of interest" description="Disordered" evidence="1">
    <location>
        <begin position="74"/>
        <end position="109"/>
    </location>
</feature>
<protein>
    <submittedName>
        <fullName evidence="2">Uncharacterized protein</fullName>
    </submittedName>
</protein>
<feature type="compositionally biased region" description="Basic residues" evidence="1">
    <location>
        <begin position="96"/>
        <end position="109"/>
    </location>
</feature>
<sequence length="109" mass="11687">MTSLIVRKVIDGGVLKLKLVPVVGEVIGGGVLKLERVRVACPACGQQVEAVAADGRVKGYCAVAEQYVDFLAETQPAHTSKPPTAETRAKISAGITRRHNNRRLPAREK</sequence>
<gene>
    <name evidence="2" type="ORF">S06H3_29142</name>
</gene>
<proteinExistence type="predicted"/>
<dbReference type="AlphaFoldDB" id="X1MN14"/>